<feature type="transmembrane region" description="Helical" evidence="1">
    <location>
        <begin position="117"/>
        <end position="135"/>
    </location>
</feature>
<dbReference type="KEGG" id="pfu:PF0659"/>
<keyword evidence="1" id="KW-0812">Transmembrane</keyword>
<keyword evidence="1" id="KW-0472">Membrane</keyword>
<sequence>MVHASWISFAVLGTIRIIAALLLLYAYYKSKRRSALFLSLSWVMTIPTTTFGFIELRIENIFIGLAFALWYLGIFSIVREETTISFPRELIMIPPIVLVLFAIAQSTFEKDFPEDAYYLGGLLTVVSGSIGRYVFSMHYGKDGKVGKYYLDWWPAFYALSPYLSN</sequence>
<name>Q8U317_PYRFU</name>
<feature type="transmembrane region" description="Helical" evidence="1">
    <location>
        <begin position="60"/>
        <end position="78"/>
    </location>
</feature>
<dbReference type="AlphaFoldDB" id="Q8U317"/>
<feature type="transmembrane region" description="Helical" evidence="1">
    <location>
        <begin position="35"/>
        <end position="54"/>
    </location>
</feature>
<proteinExistence type="predicted"/>
<accession>Q8U317</accession>
<evidence type="ECO:0000313" key="3">
    <source>
        <dbReference type="Proteomes" id="UP000001013"/>
    </source>
</evidence>
<gene>
    <name evidence="2" type="ordered locus">PF0659</name>
</gene>
<dbReference type="PATRIC" id="fig|186497.12.peg.693"/>
<dbReference type="EMBL" id="AE009950">
    <property type="protein sequence ID" value="AAL80783.1"/>
    <property type="molecule type" value="Genomic_DNA"/>
</dbReference>
<keyword evidence="1" id="KW-1133">Transmembrane helix</keyword>
<dbReference type="STRING" id="186497.PF0659"/>
<dbReference type="DNASU" id="1468504"/>
<reference evidence="2 3" key="1">
    <citation type="journal article" date="1999" name="Genetics">
        <title>Divergence of the hyperthermophilic archaea Pyrococcus furiosus and P. horikoshii inferred from complete genomic sequences.</title>
        <authorList>
            <person name="Maeder D.L."/>
            <person name="Weiss R.B."/>
            <person name="Dunn D.M."/>
            <person name="Cherry J.L."/>
            <person name="Gonzalez J.M."/>
            <person name="DiRuggiero J."/>
            <person name="Robb F.T."/>
        </authorList>
    </citation>
    <scope>NUCLEOTIDE SEQUENCE [LARGE SCALE GENOMIC DNA]</scope>
    <source>
        <strain evidence="3">ATCC 43587 / DSM 3638 / JCM 8422 / Vc1</strain>
    </source>
</reference>
<protein>
    <submittedName>
        <fullName evidence="2">Uncharacterized protein</fullName>
    </submittedName>
</protein>
<dbReference type="HOGENOM" id="CLU_1640055_0_0_2"/>
<evidence type="ECO:0000313" key="2">
    <source>
        <dbReference type="EMBL" id="AAL80783.1"/>
    </source>
</evidence>
<organism evidence="2 3">
    <name type="scientific">Pyrococcus furiosus (strain ATCC 43587 / DSM 3638 / JCM 8422 / Vc1)</name>
    <dbReference type="NCBI Taxonomy" id="186497"/>
    <lineage>
        <taxon>Archaea</taxon>
        <taxon>Methanobacteriati</taxon>
        <taxon>Methanobacteriota</taxon>
        <taxon>Thermococci</taxon>
        <taxon>Thermococcales</taxon>
        <taxon>Thermococcaceae</taxon>
        <taxon>Pyrococcus</taxon>
    </lineage>
</organism>
<dbReference type="eggNOG" id="arCOG07120">
    <property type="taxonomic scope" value="Archaea"/>
</dbReference>
<feature type="transmembrane region" description="Helical" evidence="1">
    <location>
        <begin position="90"/>
        <end position="105"/>
    </location>
</feature>
<feature type="transmembrane region" description="Helical" evidence="1">
    <location>
        <begin position="6"/>
        <end position="28"/>
    </location>
</feature>
<dbReference type="RefSeq" id="WP_011011780.1">
    <property type="nucleotide sequence ID" value="NC_003413.1"/>
</dbReference>
<keyword evidence="3" id="KW-1185">Reference proteome</keyword>
<dbReference type="GeneID" id="41397301"/>
<evidence type="ECO:0000256" key="1">
    <source>
        <dbReference type="SAM" id="Phobius"/>
    </source>
</evidence>
<dbReference type="PaxDb" id="186497-PF0659"/>
<dbReference type="Proteomes" id="UP000001013">
    <property type="component" value="Chromosome"/>
</dbReference>
<dbReference type="OrthoDB" id="86165at2157"/>